<dbReference type="Gene3D" id="1.10.287.130">
    <property type="match status" value="1"/>
</dbReference>
<dbReference type="InterPro" id="IPR003594">
    <property type="entry name" value="HATPase_dom"/>
</dbReference>
<feature type="domain" description="Histidine kinase" evidence="7">
    <location>
        <begin position="249"/>
        <end position="465"/>
    </location>
</feature>
<organism evidence="8 9">
    <name type="scientific">Sphingomonas kyeonggiensis</name>
    <dbReference type="NCBI Taxonomy" id="1268553"/>
    <lineage>
        <taxon>Bacteria</taxon>
        <taxon>Pseudomonadati</taxon>
        <taxon>Pseudomonadota</taxon>
        <taxon>Alphaproteobacteria</taxon>
        <taxon>Sphingomonadales</taxon>
        <taxon>Sphingomonadaceae</taxon>
        <taxon>Sphingomonas</taxon>
    </lineage>
</organism>
<accession>A0A7W6NVD6</accession>
<dbReference type="InterPro" id="IPR005467">
    <property type="entry name" value="His_kinase_dom"/>
</dbReference>
<evidence type="ECO:0000313" key="9">
    <source>
        <dbReference type="Proteomes" id="UP000557392"/>
    </source>
</evidence>
<dbReference type="InterPro" id="IPR036097">
    <property type="entry name" value="HisK_dim/P_sf"/>
</dbReference>
<dbReference type="PRINTS" id="PR00344">
    <property type="entry name" value="BCTRLSENSOR"/>
</dbReference>
<keyword evidence="5 8" id="KW-0418">Kinase</keyword>
<keyword evidence="4" id="KW-0808">Transferase</keyword>
<evidence type="ECO:0000259" key="7">
    <source>
        <dbReference type="PROSITE" id="PS50109"/>
    </source>
</evidence>
<dbReference type="FunFam" id="3.30.565.10:FF:000006">
    <property type="entry name" value="Sensor histidine kinase WalK"/>
    <property type="match status" value="1"/>
</dbReference>
<dbReference type="RefSeq" id="WP_343058000.1">
    <property type="nucleotide sequence ID" value="NZ_JACIEH010000001.1"/>
</dbReference>
<dbReference type="SUPFAM" id="SSF55874">
    <property type="entry name" value="ATPase domain of HSP90 chaperone/DNA topoisomerase II/histidine kinase"/>
    <property type="match status" value="1"/>
</dbReference>
<comment type="catalytic activity">
    <reaction evidence="1">
        <text>ATP + protein L-histidine = ADP + protein N-phospho-L-histidine.</text>
        <dbReference type="EC" id="2.7.13.3"/>
    </reaction>
</comment>
<comment type="caution">
    <text evidence="8">The sequence shown here is derived from an EMBL/GenBank/DDBJ whole genome shotgun (WGS) entry which is preliminary data.</text>
</comment>
<dbReference type="InterPro" id="IPR036890">
    <property type="entry name" value="HATPase_C_sf"/>
</dbReference>
<sequence>MNIIDPSLPLSIARLDAEGRLIDAEARLFELNMRAGGTIGAPLAVPQIATLARLSQRLGIAISRNVIAADGEDDLELWVRAEPEQGGVRLEVSGWRLRPGWRAPASEPERDGDFFRSAADWLWETDASLRITFLSIEAGARYGFDSSAMLGQPLTRLFRLEQDEAGELPILTAVAAQGRFDGQKAELRGTGRMVRLAATPRTDPGGRFAGFVGAAHMLDQAVPAAPKVDTPLPEAAAPFGGFPDSFSQRLDRALRGPLGKIIANADSISAQTEGPLKPDYAEYASDIANAGRHLLGLVDDLVDLQAIERDDFETGDEAIDLADVARRAAGLLAVRAAQAEVRIDRPAMDELVPVHGEFRRALQVMVNLIGNAVRYSPPGAMVWIRLERDEQHGHVIVADQGKGIAQADQQKIFEKFGRVDPTEPGGSGLGLYIARRLARAMGGDLVVDSAPGQGARFVFSLPIRQ</sequence>
<evidence type="ECO:0000256" key="2">
    <source>
        <dbReference type="ARBA" id="ARBA00012438"/>
    </source>
</evidence>
<keyword evidence="3" id="KW-0597">Phosphoprotein</keyword>
<name>A0A7W6NVD6_9SPHN</name>
<evidence type="ECO:0000256" key="6">
    <source>
        <dbReference type="ARBA" id="ARBA00023012"/>
    </source>
</evidence>
<dbReference type="EMBL" id="JACIEH010000001">
    <property type="protein sequence ID" value="MBB4097342.1"/>
    <property type="molecule type" value="Genomic_DNA"/>
</dbReference>
<proteinExistence type="predicted"/>
<evidence type="ECO:0000256" key="3">
    <source>
        <dbReference type="ARBA" id="ARBA00022553"/>
    </source>
</evidence>
<dbReference type="PROSITE" id="PS50109">
    <property type="entry name" value="HIS_KIN"/>
    <property type="match status" value="1"/>
</dbReference>
<gene>
    <name evidence="8" type="ORF">GGR46_000875</name>
</gene>
<dbReference type="InterPro" id="IPR050736">
    <property type="entry name" value="Sensor_HK_Regulatory"/>
</dbReference>
<dbReference type="Pfam" id="PF02518">
    <property type="entry name" value="HATPase_c"/>
    <property type="match status" value="1"/>
</dbReference>
<dbReference type="AlphaFoldDB" id="A0A7W6NVD6"/>
<dbReference type="SUPFAM" id="SSF55785">
    <property type="entry name" value="PYP-like sensor domain (PAS domain)"/>
    <property type="match status" value="1"/>
</dbReference>
<reference evidence="8 9" key="1">
    <citation type="submission" date="2020-08" db="EMBL/GenBank/DDBJ databases">
        <title>Genomic Encyclopedia of Type Strains, Phase IV (KMG-IV): sequencing the most valuable type-strain genomes for metagenomic binning, comparative biology and taxonomic classification.</title>
        <authorList>
            <person name="Goeker M."/>
        </authorList>
    </citation>
    <scope>NUCLEOTIDE SEQUENCE [LARGE SCALE GENOMIC DNA]</scope>
    <source>
        <strain evidence="8 9">DSM 101806</strain>
    </source>
</reference>
<evidence type="ECO:0000256" key="5">
    <source>
        <dbReference type="ARBA" id="ARBA00022777"/>
    </source>
</evidence>
<dbReference type="CDD" id="cd00130">
    <property type="entry name" value="PAS"/>
    <property type="match status" value="1"/>
</dbReference>
<keyword evidence="6" id="KW-0902">Two-component regulatory system</keyword>
<dbReference type="InterPro" id="IPR035965">
    <property type="entry name" value="PAS-like_dom_sf"/>
</dbReference>
<dbReference type="PANTHER" id="PTHR43711">
    <property type="entry name" value="TWO-COMPONENT HISTIDINE KINASE"/>
    <property type="match status" value="1"/>
</dbReference>
<evidence type="ECO:0000313" key="8">
    <source>
        <dbReference type="EMBL" id="MBB4097342.1"/>
    </source>
</evidence>
<dbReference type="Gene3D" id="3.30.450.20">
    <property type="entry name" value="PAS domain"/>
    <property type="match status" value="1"/>
</dbReference>
<dbReference type="EC" id="2.7.13.3" evidence="2"/>
<protein>
    <recommendedName>
        <fullName evidence="2">histidine kinase</fullName>
        <ecNumber evidence="2">2.7.13.3</ecNumber>
    </recommendedName>
</protein>
<dbReference type="SMART" id="SM00387">
    <property type="entry name" value="HATPase_c"/>
    <property type="match status" value="1"/>
</dbReference>
<dbReference type="GO" id="GO:0000155">
    <property type="term" value="F:phosphorelay sensor kinase activity"/>
    <property type="evidence" value="ECO:0007669"/>
    <property type="project" value="InterPro"/>
</dbReference>
<dbReference type="GO" id="GO:0006355">
    <property type="term" value="P:regulation of DNA-templated transcription"/>
    <property type="evidence" value="ECO:0007669"/>
    <property type="project" value="InterPro"/>
</dbReference>
<dbReference type="Proteomes" id="UP000557392">
    <property type="component" value="Unassembled WGS sequence"/>
</dbReference>
<dbReference type="PANTHER" id="PTHR43711:SF1">
    <property type="entry name" value="HISTIDINE KINASE 1"/>
    <property type="match status" value="1"/>
</dbReference>
<dbReference type="SUPFAM" id="SSF47384">
    <property type="entry name" value="Homodimeric domain of signal transducing histidine kinase"/>
    <property type="match status" value="1"/>
</dbReference>
<dbReference type="InterPro" id="IPR000014">
    <property type="entry name" value="PAS"/>
</dbReference>
<evidence type="ECO:0000256" key="4">
    <source>
        <dbReference type="ARBA" id="ARBA00022679"/>
    </source>
</evidence>
<dbReference type="InterPro" id="IPR004358">
    <property type="entry name" value="Sig_transdc_His_kin-like_C"/>
</dbReference>
<dbReference type="Pfam" id="PF00989">
    <property type="entry name" value="PAS"/>
    <property type="match status" value="1"/>
</dbReference>
<dbReference type="Gene3D" id="3.30.565.10">
    <property type="entry name" value="Histidine kinase-like ATPase, C-terminal domain"/>
    <property type="match status" value="1"/>
</dbReference>
<keyword evidence="9" id="KW-1185">Reference proteome</keyword>
<dbReference type="InterPro" id="IPR013767">
    <property type="entry name" value="PAS_fold"/>
</dbReference>
<evidence type="ECO:0000256" key="1">
    <source>
        <dbReference type="ARBA" id="ARBA00000085"/>
    </source>
</evidence>